<sequence length="803" mass="84905">MSLVVALLLAAWPVPRDAGVDAYAQPVNWPNEPGWSEARAFKSYEDGGLRIDRAWSITRGSPDVVLAIAASAVDVSDPVVARAWRLNAAELPTAIDVNGNGRVDPGDLTAPDVNQNGAIDLEDVLAAYADGVDQDGNGRIDDLCGWDFVRDAGIQSRDAGTDWRVLAAPVNDGVEGLGVCPECTLVPLVVDDASLHAAISFPGVSVLMLAVSERDVSAAVNAALDATPAVVISAPSMLPLALHPRVQPGDAIFAGSVGLVRSVAPDAGADQIVGLLGRRDVGFAVERAEQPLPEAPQRLPRFLPLSTSPRREADRCFVEGAELSCDGGLPLAAVLTRPLDADALQAFVRFEERAGPYTWTTLIAAPPQGSNPGQLAPNDFGPGSGPPRFVDLEKARTDVVFAPSREGLRGLGMELRDYTTSLSSGRLAPAFADLDGDAELDFMMLGDDGALKVFDPRRAELSAFARQLAAAPAGPPVVVPTLNGTALVTVDRDGLLTHAVGSTTWTHRLPAPQVSSPAAGRIDRDTTADFAIANGSELHVLISGEFGPSNVSWSRPTRASQALLADLVDDERLEVIVDAVYGPDGSHRLELTGWKPSVVPPAVARLGLGSNRSLVQVEAAGAAWELTRYQIERALRADEPFVAREVLRRLTHPPARGGFVVADFTGDRRPDVLLPTEDGLLFIIDELGDSPPESPMPALGSVLSAPAIGVARDRLELAVRTTRGDVVRWVMRGRLADLVWESAGHDRGNTNNAETPLPARELGGLGITEPPVFAPRPCSCASVPSLAALALLFLLRRASRARR</sequence>
<proteinExistence type="predicted"/>
<dbReference type="PROSITE" id="PS00018">
    <property type="entry name" value="EF_HAND_1"/>
    <property type="match status" value="1"/>
</dbReference>
<dbReference type="Proteomes" id="UP000249061">
    <property type="component" value="Unassembled WGS sequence"/>
</dbReference>
<dbReference type="InterPro" id="IPR018247">
    <property type="entry name" value="EF_Hand_1_Ca_BS"/>
</dbReference>
<name>A0A2W5TJA4_9BACT</name>
<keyword evidence="2" id="KW-0732">Signal</keyword>
<dbReference type="InterPro" id="IPR036852">
    <property type="entry name" value="Peptidase_S8/S53_dom_sf"/>
</dbReference>
<feature type="transmembrane region" description="Helical" evidence="1">
    <location>
        <begin position="781"/>
        <end position="798"/>
    </location>
</feature>
<dbReference type="InterPro" id="IPR028994">
    <property type="entry name" value="Integrin_alpha_N"/>
</dbReference>
<dbReference type="AlphaFoldDB" id="A0A2W5TJA4"/>
<dbReference type="Gene3D" id="3.40.50.200">
    <property type="entry name" value="Peptidase S8/S53 domain"/>
    <property type="match status" value="1"/>
</dbReference>
<reference evidence="3 4" key="1">
    <citation type="submission" date="2017-08" db="EMBL/GenBank/DDBJ databases">
        <title>Infants hospitalized years apart are colonized by the same room-sourced microbial strains.</title>
        <authorList>
            <person name="Brooks B."/>
            <person name="Olm M.R."/>
            <person name="Firek B.A."/>
            <person name="Baker R."/>
            <person name="Thomas B.C."/>
            <person name="Morowitz M.J."/>
            <person name="Banfield J.F."/>
        </authorList>
    </citation>
    <scope>NUCLEOTIDE SEQUENCE [LARGE SCALE GENOMIC DNA]</scope>
    <source>
        <strain evidence="3">S2_003_000_R2_14</strain>
    </source>
</reference>
<dbReference type="GO" id="GO:0006508">
    <property type="term" value="P:proteolysis"/>
    <property type="evidence" value="ECO:0007669"/>
    <property type="project" value="InterPro"/>
</dbReference>
<keyword evidence="1" id="KW-0472">Membrane</keyword>
<gene>
    <name evidence="3" type="ORF">DI536_17355</name>
</gene>
<comment type="caution">
    <text evidence="3">The sequence shown here is derived from an EMBL/GenBank/DDBJ whole genome shotgun (WGS) entry which is preliminary data.</text>
</comment>
<evidence type="ECO:0008006" key="5">
    <source>
        <dbReference type="Google" id="ProtNLM"/>
    </source>
</evidence>
<keyword evidence="1" id="KW-0812">Transmembrane</keyword>
<evidence type="ECO:0000313" key="3">
    <source>
        <dbReference type="EMBL" id="PZR11395.1"/>
    </source>
</evidence>
<feature type="signal peptide" evidence="2">
    <location>
        <begin position="1"/>
        <end position="18"/>
    </location>
</feature>
<organism evidence="3 4">
    <name type="scientific">Archangium gephyra</name>
    <dbReference type="NCBI Taxonomy" id="48"/>
    <lineage>
        <taxon>Bacteria</taxon>
        <taxon>Pseudomonadati</taxon>
        <taxon>Myxococcota</taxon>
        <taxon>Myxococcia</taxon>
        <taxon>Myxococcales</taxon>
        <taxon>Cystobacterineae</taxon>
        <taxon>Archangiaceae</taxon>
        <taxon>Archangium</taxon>
    </lineage>
</organism>
<accession>A0A2W5TJA4</accession>
<dbReference type="EMBL" id="QFQP01000014">
    <property type="protein sequence ID" value="PZR11395.1"/>
    <property type="molecule type" value="Genomic_DNA"/>
</dbReference>
<dbReference type="GO" id="GO:0004252">
    <property type="term" value="F:serine-type endopeptidase activity"/>
    <property type="evidence" value="ECO:0007669"/>
    <property type="project" value="InterPro"/>
</dbReference>
<evidence type="ECO:0000256" key="1">
    <source>
        <dbReference type="SAM" id="Phobius"/>
    </source>
</evidence>
<evidence type="ECO:0000313" key="4">
    <source>
        <dbReference type="Proteomes" id="UP000249061"/>
    </source>
</evidence>
<protein>
    <recommendedName>
        <fullName evidence="5">FG-GAP repeat protein</fullName>
    </recommendedName>
</protein>
<keyword evidence="1" id="KW-1133">Transmembrane helix</keyword>
<dbReference type="SUPFAM" id="SSF69318">
    <property type="entry name" value="Integrin alpha N-terminal domain"/>
    <property type="match status" value="1"/>
</dbReference>
<evidence type="ECO:0000256" key="2">
    <source>
        <dbReference type="SAM" id="SignalP"/>
    </source>
</evidence>
<feature type="chain" id="PRO_5016143977" description="FG-GAP repeat protein" evidence="2">
    <location>
        <begin position="19"/>
        <end position="803"/>
    </location>
</feature>